<feature type="chain" id="PRO_5020763163" description="Ni/Co efflux regulator RcnB" evidence="2">
    <location>
        <begin position="22"/>
        <end position="106"/>
    </location>
</feature>
<gene>
    <name evidence="3" type="ORF">EA660_00355</name>
</gene>
<dbReference type="AlphaFoldDB" id="A0A4Q8LFV4"/>
<keyword evidence="2" id="KW-0732">Signal</keyword>
<dbReference type="RefSeq" id="WP_130549676.1">
    <property type="nucleotide sequence ID" value="NZ_SHMC01000001.1"/>
</dbReference>
<accession>A0A4Q8LFV4</accession>
<evidence type="ECO:0000313" key="3">
    <source>
        <dbReference type="EMBL" id="TAA28094.1"/>
    </source>
</evidence>
<protein>
    <recommendedName>
        <fullName evidence="5">Ni/Co efflux regulator RcnB</fullName>
    </recommendedName>
</protein>
<dbReference type="Pfam" id="PF11776">
    <property type="entry name" value="RcnB"/>
    <property type="match status" value="1"/>
</dbReference>
<feature type="region of interest" description="Disordered" evidence="1">
    <location>
        <begin position="19"/>
        <end position="55"/>
    </location>
</feature>
<evidence type="ECO:0008006" key="5">
    <source>
        <dbReference type="Google" id="ProtNLM"/>
    </source>
</evidence>
<comment type="caution">
    <text evidence="3">The sequence shown here is derived from an EMBL/GenBank/DDBJ whole genome shotgun (WGS) entry which is preliminary data.</text>
</comment>
<sequence length="106" mass="11976">MKRLSTLFLALSLAASGTAMAAPQHHGDRHDDRRGPPPPAHRHDGPHHWSRGEHLRHDHRGVYVRDYRIHHLPPPPRGHQWRRVDNDYVLVAVATGIITSVIAASH</sequence>
<reference evidence="3 4" key="1">
    <citation type="submission" date="2019-02" db="EMBL/GenBank/DDBJ databases">
        <title>WGS of Pseudoxanthomonas species novum from clinical isolates.</title>
        <authorList>
            <person name="Bernier A.-M."/>
            <person name="Bernard K."/>
            <person name="Vachon A."/>
        </authorList>
    </citation>
    <scope>NUCLEOTIDE SEQUENCE [LARGE SCALE GENOMIC DNA]</scope>
    <source>
        <strain evidence="3 4">NML171200</strain>
    </source>
</reference>
<organism evidence="3 4">
    <name type="scientific">Pseudoxanthomonas winnipegensis</name>
    <dbReference type="NCBI Taxonomy" id="2480810"/>
    <lineage>
        <taxon>Bacteria</taxon>
        <taxon>Pseudomonadati</taxon>
        <taxon>Pseudomonadota</taxon>
        <taxon>Gammaproteobacteria</taxon>
        <taxon>Lysobacterales</taxon>
        <taxon>Lysobacteraceae</taxon>
        <taxon>Pseudoxanthomonas</taxon>
    </lineage>
</organism>
<feature type="signal peptide" evidence="2">
    <location>
        <begin position="1"/>
        <end position="21"/>
    </location>
</feature>
<name>A0A4Q8LFV4_9GAMM</name>
<dbReference type="Proteomes" id="UP000292627">
    <property type="component" value="Unassembled WGS sequence"/>
</dbReference>
<evidence type="ECO:0000256" key="1">
    <source>
        <dbReference type="SAM" id="MobiDB-lite"/>
    </source>
</evidence>
<dbReference type="OrthoDB" id="6687316at2"/>
<dbReference type="Gene3D" id="3.10.450.160">
    <property type="entry name" value="inner membrane protein cigr"/>
    <property type="match status" value="1"/>
</dbReference>
<dbReference type="EMBL" id="SHMC01000001">
    <property type="protein sequence ID" value="TAA28094.1"/>
    <property type="molecule type" value="Genomic_DNA"/>
</dbReference>
<feature type="compositionally biased region" description="Basic and acidic residues" evidence="1">
    <location>
        <begin position="25"/>
        <end position="55"/>
    </location>
</feature>
<proteinExistence type="predicted"/>
<evidence type="ECO:0000256" key="2">
    <source>
        <dbReference type="SAM" id="SignalP"/>
    </source>
</evidence>
<evidence type="ECO:0000313" key="4">
    <source>
        <dbReference type="Proteomes" id="UP000292627"/>
    </source>
</evidence>
<dbReference type="InterPro" id="IPR024572">
    <property type="entry name" value="RcnB"/>
</dbReference>